<reference evidence="15" key="1">
    <citation type="submission" date="2016-11" db="EMBL/GenBank/DDBJ databases">
        <authorList>
            <person name="Shukria A."/>
            <person name="Stevens D.C."/>
        </authorList>
    </citation>
    <scope>NUCLEOTIDE SEQUENCE [LARGE SCALE GENOMIC DNA]</scope>
    <source>
        <strain evidence="15">Cbfe23</strain>
    </source>
</reference>
<evidence type="ECO:0000259" key="13">
    <source>
        <dbReference type="Pfam" id="PF07715"/>
    </source>
</evidence>
<evidence type="ECO:0000259" key="12">
    <source>
        <dbReference type="Pfam" id="PF00593"/>
    </source>
</evidence>
<dbReference type="EMBL" id="MPIN01000019">
    <property type="protein sequence ID" value="OJH34461.1"/>
    <property type="molecule type" value="Genomic_DNA"/>
</dbReference>
<dbReference type="InterPro" id="IPR000531">
    <property type="entry name" value="Beta-barrel_TonB"/>
</dbReference>
<name>A0A1L9AWR8_9BACT</name>
<evidence type="ECO:0000256" key="9">
    <source>
        <dbReference type="ARBA" id="ARBA00023237"/>
    </source>
</evidence>
<dbReference type="Pfam" id="PF07715">
    <property type="entry name" value="Plug"/>
    <property type="match status" value="1"/>
</dbReference>
<comment type="subcellular location">
    <subcellularLocation>
        <location evidence="1 10">Cell outer membrane</location>
        <topology evidence="1 10">Multi-pass membrane protein</topology>
    </subcellularLocation>
</comment>
<keyword evidence="2 10" id="KW-0813">Transport</keyword>
<evidence type="ECO:0000256" key="1">
    <source>
        <dbReference type="ARBA" id="ARBA00004571"/>
    </source>
</evidence>
<dbReference type="PANTHER" id="PTHR30069">
    <property type="entry name" value="TONB-DEPENDENT OUTER MEMBRANE RECEPTOR"/>
    <property type="match status" value="1"/>
</dbReference>
<dbReference type="GO" id="GO:0015344">
    <property type="term" value="F:siderophore uptake transmembrane transporter activity"/>
    <property type="evidence" value="ECO:0007669"/>
    <property type="project" value="TreeGrafter"/>
</dbReference>
<evidence type="ECO:0000256" key="3">
    <source>
        <dbReference type="ARBA" id="ARBA00022452"/>
    </source>
</evidence>
<dbReference type="Pfam" id="PF00593">
    <property type="entry name" value="TonB_dep_Rec_b-barrel"/>
    <property type="match status" value="1"/>
</dbReference>
<keyword evidence="7 10" id="KW-0472">Membrane</keyword>
<keyword evidence="8" id="KW-0675">Receptor</keyword>
<sequence length="723" mass="80758">MLLAAVLCSTTALAHEVPEEEDEDPPEWTQSLSLEELLRVELSTPSKRLQLAREAPGVASVVTREQMRRFGWTTIDDILFSQPGFFPSHDFERTTVGARGLWEGWNNNHLLLLVDGVPMNDNDLATAFTWDISPLFLVKSVEILRGPASALYGSSAINGVIALNTLSSSHTLEDDERLEINNEARVRAGNLGTVAVDAVAVTRSRHLSAVVGFQHQHTDGFSYLSYDGSERTDATGALQRFLVNNRRDSSYLFVKLEPSGVLRGLSLQYHLQDWNHGTGHGWRHWAPDVDGPMRDRRHIAVASYRSRPGSPLEQEYVFKYQRHEYDSHVRFYPSGAMDGSYPFGVTEVLGTALDELFGRAQLSGSVAEGLSLLGGVEYSATLYGGDSVHYATADLSDESRDPPAPLTPVRLGPVYESILGEPLSNVGAYTQLAWNRLLALPLSLTMGLRYDLKFFHYRDLAQPGTPRRFKSYDQLSPRIALVFTPSPVFSLKFQGGRAFRAPAPGELFGSNTWILKANVEGMRPEQVTTFELNTDWSISPQLSWRGTLFHSRYENLIGFSDGNVVDNLLSQTNVGVESEFLVEVDLGGIGRLSGFGNYTYVHLLEGAGQSGGLTWAPAHQAKVGVSYQRERLSLALQGRYQGDVLRREEDRMNPLYRSLRPERVPAWFRLDANVRYQITSWAAAELEVSNLLDTENYLVRTYDLPFDYRMEGRRILGSLEVNL</sequence>
<dbReference type="InterPro" id="IPR036942">
    <property type="entry name" value="Beta-barrel_TonB_sf"/>
</dbReference>
<evidence type="ECO:0000256" key="7">
    <source>
        <dbReference type="ARBA" id="ARBA00023136"/>
    </source>
</evidence>
<dbReference type="InterPro" id="IPR039426">
    <property type="entry name" value="TonB-dep_rcpt-like"/>
</dbReference>
<keyword evidence="9 10" id="KW-0998">Cell outer membrane</keyword>
<proteinExistence type="inferred from homology"/>
<dbReference type="SUPFAM" id="SSF56935">
    <property type="entry name" value="Porins"/>
    <property type="match status" value="1"/>
</dbReference>
<dbReference type="AlphaFoldDB" id="A0A1L9AWR8"/>
<evidence type="ECO:0000256" key="6">
    <source>
        <dbReference type="ARBA" id="ARBA00023077"/>
    </source>
</evidence>
<evidence type="ECO:0000256" key="2">
    <source>
        <dbReference type="ARBA" id="ARBA00022448"/>
    </source>
</evidence>
<gene>
    <name evidence="14" type="ORF">BON30_43880</name>
</gene>
<dbReference type="InterPro" id="IPR037066">
    <property type="entry name" value="Plug_dom_sf"/>
</dbReference>
<comment type="similarity">
    <text evidence="10 11">Belongs to the TonB-dependent receptor family.</text>
</comment>
<dbReference type="Proteomes" id="UP000182229">
    <property type="component" value="Unassembled WGS sequence"/>
</dbReference>
<dbReference type="GO" id="GO:0044718">
    <property type="term" value="P:siderophore transmembrane transport"/>
    <property type="evidence" value="ECO:0007669"/>
    <property type="project" value="TreeGrafter"/>
</dbReference>
<dbReference type="GO" id="GO:0009279">
    <property type="term" value="C:cell outer membrane"/>
    <property type="evidence" value="ECO:0007669"/>
    <property type="project" value="UniProtKB-SubCell"/>
</dbReference>
<dbReference type="InterPro" id="IPR012910">
    <property type="entry name" value="Plug_dom"/>
</dbReference>
<keyword evidence="6 11" id="KW-0798">TonB box</keyword>
<dbReference type="PANTHER" id="PTHR30069:SF29">
    <property type="entry name" value="HEMOGLOBIN AND HEMOGLOBIN-HAPTOGLOBIN-BINDING PROTEIN 1-RELATED"/>
    <property type="match status" value="1"/>
</dbReference>
<dbReference type="STRING" id="83449.BON30_43880"/>
<evidence type="ECO:0008006" key="16">
    <source>
        <dbReference type="Google" id="ProtNLM"/>
    </source>
</evidence>
<comment type="caution">
    <text evidence="14">The sequence shown here is derived from an EMBL/GenBank/DDBJ whole genome shotgun (WGS) entry which is preliminary data.</text>
</comment>
<dbReference type="Gene3D" id="2.170.130.10">
    <property type="entry name" value="TonB-dependent receptor, plug domain"/>
    <property type="match status" value="1"/>
</dbReference>
<keyword evidence="3 10" id="KW-1134">Transmembrane beta strand</keyword>
<organism evidence="14 15">
    <name type="scientific">Cystobacter ferrugineus</name>
    <dbReference type="NCBI Taxonomy" id="83449"/>
    <lineage>
        <taxon>Bacteria</taxon>
        <taxon>Pseudomonadati</taxon>
        <taxon>Myxococcota</taxon>
        <taxon>Myxococcia</taxon>
        <taxon>Myxococcales</taxon>
        <taxon>Cystobacterineae</taxon>
        <taxon>Archangiaceae</taxon>
        <taxon>Cystobacter</taxon>
    </lineage>
</organism>
<evidence type="ECO:0000256" key="5">
    <source>
        <dbReference type="ARBA" id="ARBA00022729"/>
    </source>
</evidence>
<evidence type="ECO:0000256" key="11">
    <source>
        <dbReference type="RuleBase" id="RU003357"/>
    </source>
</evidence>
<keyword evidence="4 10" id="KW-0812">Transmembrane</keyword>
<evidence type="ECO:0000256" key="4">
    <source>
        <dbReference type="ARBA" id="ARBA00022692"/>
    </source>
</evidence>
<dbReference type="Gene3D" id="2.40.170.20">
    <property type="entry name" value="TonB-dependent receptor, beta-barrel domain"/>
    <property type="match status" value="1"/>
</dbReference>
<dbReference type="PROSITE" id="PS52016">
    <property type="entry name" value="TONB_DEPENDENT_REC_3"/>
    <property type="match status" value="1"/>
</dbReference>
<evidence type="ECO:0000313" key="15">
    <source>
        <dbReference type="Proteomes" id="UP000182229"/>
    </source>
</evidence>
<accession>A0A1L9AWR8</accession>
<keyword evidence="15" id="KW-1185">Reference proteome</keyword>
<dbReference type="CDD" id="cd01347">
    <property type="entry name" value="ligand_gated_channel"/>
    <property type="match status" value="1"/>
</dbReference>
<keyword evidence="5" id="KW-0732">Signal</keyword>
<evidence type="ECO:0000256" key="10">
    <source>
        <dbReference type="PROSITE-ProRule" id="PRU01360"/>
    </source>
</evidence>
<evidence type="ECO:0000313" key="14">
    <source>
        <dbReference type="EMBL" id="OJH34461.1"/>
    </source>
</evidence>
<feature type="domain" description="TonB-dependent receptor plug" evidence="13">
    <location>
        <begin position="53"/>
        <end position="160"/>
    </location>
</feature>
<protein>
    <recommendedName>
        <fullName evidence="16">TonB-dependent receptor</fullName>
    </recommendedName>
</protein>
<feature type="domain" description="TonB-dependent receptor-like beta-barrel" evidence="12">
    <location>
        <begin position="262"/>
        <end position="691"/>
    </location>
</feature>
<evidence type="ECO:0000256" key="8">
    <source>
        <dbReference type="ARBA" id="ARBA00023170"/>
    </source>
</evidence>
<reference evidence="14 15" key="2">
    <citation type="submission" date="2016-12" db="EMBL/GenBank/DDBJ databases">
        <title>Draft Genome Sequence of Cystobacter ferrugineus Strain Cbfe23.</title>
        <authorList>
            <person name="Akbar S."/>
            <person name="Dowd S.E."/>
            <person name="Stevens D.C."/>
        </authorList>
    </citation>
    <scope>NUCLEOTIDE SEQUENCE [LARGE SCALE GENOMIC DNA]</scope>
    <source>
        <strain evidence="14 15">Cbfe23</strain>
    </source>
</reference>